<keyword evidence="7" id="KW-0811">Translocation</keyword>
<dbReference type="PANTHER" id="PTHR37240">
    <property type="entry name" value="PREPROTEIN TRANSLOCASE SUBUNIT SECE1"/>
    <property type="match status" value="1"/>
</dbReference>
<dbReference type="Gene3D" id="1.20.5.1030">
    <property type="entry name" value="Preprotein translocase secy subunit"/>
    <property type="match status" value="1"/>
</dbReference>
<dbReference type="NCBIfam" id="TIGR00964">
    <property type="entry name" value="secE_bact"/>
    <property type="match status" value="1"/>
</dbReference>
<dbReference type="EMBL" id="CAXHTA020000002">
    <property type="protein sequence ID" value="CAL5219152.1"/>
    <property type="molecule type" value="Genomic_DNA"/>
</dbReference>
<evidence type="ECO:0000256" key="3">
    <source>
        <dbReference type="ARBA" id="ARBA00022448"/>
    </source>
</evidence>
<feature type="transmembrane region" description="Helical" evidence="9">
    <location>
        <begin position="63"/>
        <end position="84"/>
    </location>
</feature>
<evidence type="ECO:0000313" key="11">
    <source>
        <dbReference type="Proteomes" id="UP001497392"/>
    </source>
</evidence>
<gene>
    <name evidence="10" type="primary">g932</name>
    <name evidence="10" type="ORF">VP750_LOCUS811</name>
</gene>
<reference evidence="10 11" key="1">
    <citation type="submission" date="2024-06" db="EMBL/GenBank/DDBJ databases">
        <authorList>
            <person name="Kraege A."/>
            <person name="Thomma B."/>
        </authorList>
    </citation>
    <scope>NUCLEOTIDE SEQUENCE [LARGE SCALE GENOMIC DNA]</scope>
</reference>
<dbReference type="InterPro" id="IPR055330">
    <property type="entry name" value="SECE1-like"/>
</dbReference>
<dbReference type="InterPro" id="IPR005807">
    <property type="entry name" value="SecE_bac"/>
</dbReference>
<dbReference type="InterPro" id="IPR001901">
    <property type="entry name" value="Translocase_SecE/Sec61-g"/>
</dbReference>
<evidence type="ECO:0000256" key="1">
    <source>
        <dbReference type="ARBA" id="ARBA00004370"/>
    </source>
</evidence>
<evidence type="ECO:0000256" key="5">
    <source>
        <dbReference type="ARBA" id="ARBA00022927"/>
    </source>
</evidence>
<comment type="subcellular location">
    <subcellularLocation>
        <location evidence="1">Membrane</location>
    </subcellularLocation>
</comment>
<keyword evidence="8 9" id="KW-0472">Membrane</keyword>
<evidence type="ECO:0000256" key="7">
    <source>
        <dbReference type="ARBA" id="ARBA00023010"/>
    </source>
</evidence>
<evidence type="ECO:0000256" key="6">
    <source>
        <dbReference type="ARBA" id="ARBA00022989"/>
    </source>
</evidence>
<dbReference type="Pfam" id="PF00584">
    <property type="entry name" value="SecE"/>
    <property type="match status" value="1"/>
</dbReference>
<keyword evidence="5" id="KW-0653">Protein transport</keyword>
<evidence type="ECO:0000256" key="2">
    <source>
        <dbReference type="ARBA" id="ARBA00008274"/>
    </source>
</evidence>
<comment type="caution">
    <text evidence="10">The sequence shown here is derived from an EMBL/GenBank/DDBJ whole genome shotgun (WGS) entry which is preliminary data.</text>
</comment>
<keyword evidence="6 9" id="KW-1133">Transmembrane helix</keyword>
<dbReference type="Proteomes" id="UP001497392">
    <property type="component" value="Unassembled WGS sequence"/>
</dbReference>
<sequence>MEQLPNQQEVTMKMSQEDLASLKDAIRKQKGGGGADDSSFVEGILEEVKLITWPNPLQALSDTVVVISIVLGSAVTLFFVNTILADLSKLLYKL</sequence>
<protein>
    <submittedName>
        <fullName evidence="10">G932 protein</fullName>
    </submittedName>
</protein>
<evidence type="ECO:0000256" key="9">
    <source>
        <dbReference type="SAM" id="Phobius"/>
    </source>
</evidence>
<dbReference type="PANTHER" id="PTHR37240:SF1">
    <property type="entry name" value="PREPROTEIN TRANSLOCASE SUBUNIT SECE1"/>
    <property type="match status" value="1"/>
</dbReference>
<keyword evidence="4 9" id="KW-0812">Transmembrane</keyword>
<evidence type="ECO:0000256" key="4">
    <source>
        <dbReference type="ARBA" id="ARBA00022692"/>
    </source>
</evidence>
<evidence type="ECO:0000256" key="8">
    <source>
        <dbReference type="ARBA" id="ARBA00023136"/>
    </source>
</evidence>
<name>A0ABP1FNP7_9CHLO</name>
<keyword evidence="3" id="KW-0813">Transport</keyword>
<dbReference type="InterPro" id="IPR038379">
    <property type="entry name" value="SecE_sf"/>
</dbReference>
<proteinExistence type="inferred from homology"/>
<accession>A0ABP1FNP7</accession>
<keyword evidence="11" id="KW-1185">Reference proteome</keyword>
<comment type="similarity">
    <text evidence="2">Belongs to the SecE/SEC61-gamma family.</text>
</comment>
<evidence type="ECO:0000313" key="10">
    <source>
        <dbReference type="EMBL" id="CAL5219152.1"/>
    </source>
</evidence>
<organism evidence="10 11">
    <name type="scientific">Coccomyxa viridis</name>
    <dbReference type="NCBI Taxonomy" id="1274662"/>
    <lineage>
        <taxon>Eukaryota</taxon>
        <taxon>Viridiplantae</taxon>
        <taxon>Chlorophyta</taxon>
        <taxon>core chlorophytes</taxon>
        <taxon>Trebouxiophyceae</taxon>
        <taxon>Trebouxiophyceae incertae sedis</taxon>
        <taxon>Coccomyxaceae</taxon>
        <taxon>Coccomyxa</taxon>
    </lineage>
</organism>